<feature type="domain" description="CusB-like beta-barrel" evidence="3">
    <location>
        <begin position="209"/>
        <end position="280"/>
    </location>
</feature>
<keyword evidence="2" id="KW-0175">Coiled coil</keyword>
<dbReference type="STRING" id="760192.Halhy_2835"/>
<reference key="2">
    <citation type="submission" date="2011-04" db="EMBL/GenBank/DDBJ databases">
        <title>Complete sequence of chromosome of Haliscomenobacter hydrossis DSM 1100.</title>
        <authorList>
            <consortium name="US DOE Joint Genome Institute (JGI-PGF)"/>
            <person name="Lucas S."/>
            <person name="Han J."/>
            <person name="Lapidus A."/>
            <person name="Bruce D."/>
            <person name="Goodwin L."/>
            <person name="Pitluck S."/>
            <person name="Peters L."/>
            <person name="Kyrpides N."/>
            <person name="Mavromatis K."/>
            <person name="Ivanova N."/>
            <person name="Ovchinnikova G."/>
            <person name="Pagani I."/>
            <person name="Daligault H."/>
            <person name="Detter J.C."/>
            <person name="Han C."/>
            <person name="Land M."/>
            <person name="Hauser L."/>
            <person name="Markowitz V."/>
            <person name="Cheng J.-F."/>
            <person name="Hugenholtz P."/>
            <person name="Woyke T."/>
            <person name="Wu D."/>
            <person name="Verbarg S."/>
            <person name="Frueling A."/>
            <person name="Brambilla E."/>
            <person name="Klenk H.-P."/>
            <person name="Eisen J.A."/>
        </authorList>
    </citation>
    <scope>NUCLEOTIDE SEQUENCE</scope>
    <source>
        <strain>DSM 1100</strain>
    </source>
</reference>
<organism evidence="5 6">
    <name type="scientific">Haliscomenobacter hydrossis (strain ATCC 27775 / DSM 1100 / LMG 10767 / O)</name>
    <dbReference type="NCBI Taxonomy" id="760192"/>
    <lineage>
        <taxon>Bacteria</taxon>
        <taxon>Pseudomonadati</taxon>
        <taxon>Bacteroidota</taxon>
        <taxon>Saprospiria</taxon>
        <taxon>Saprospirales</taxon>
        <taxon>Haliscomenobacteraceae</taxon>
        <taxon>Haliscomenobacter</taxon>
    </lineage>
</organism>
<dbReference type="GO" id="GO:1990281">
    <property type="term" value="C:efflux pump complex"/>
    <property type="evidence" value="ECO:0007669"/>
    <property type="project" value="TreeGrafter"/>
</dbReference>
<sequence length="357" mass="39652">MKRTVLLAIVSMGALSCKPSKEQVSYEIPLEPSKIEAKMDTLEVETQIAELRAFTYPVQASGKIKAAYEELMLAQNGGLLQFCKARNGLRVSVGEIIASFETSDLELRKERLLVQKFNAQKEYESQLLGYEALLKEKTNQEAEAVRQKLKASTGLLALDIDLKELEHDLARTNLKAPITGVLAQVQIQKGMHIRPGQELYRIYSADQLFVEAKVLESDLPLLKTGQQALVKSVANPEVVYAANLAEIDPMVDEHGLLNVRLKILHPRNLLLGMNANAEIKVPQKRGIVVPRNAIVLRNNRPVIFTWENGLSKWNYVTTGTENGESIEILEGIKAGSEIIVSNNIQLAHNGPVKNTKQ</sequence>
<dbReference type="Gene3D" id="2.40.420.20">
    <property type="match status" value="1"/>
</dbReference>
<evidence type="ECO:0000256" key="2">
    <source>
        <dbReference type="SAM" id="Coils"/>
    </source>
</evidence>
<dbReference type="Gene3D" id="1.10.287.470">
    <property type="entry name" value="Helix hairpin bin"/>
    <property type="match status" value="1"/>
</dbReference>
<feature type="coiled-coil region" evidence="2">
    <location>
        <begin position="120"/>
        <end position="175"/>
    </location>
</feature>
<dbReference type="RefSeq" id="WP_013765248.1">
    <property type="nucleotide sequence ID" value="NC_015510.1"/>
</dbReference>
<dbReference type="InterPro" id="IPR006143">
    <property type="entry name" value="RND_pump_MFP"/>
</dbReference>
<dbReference type="Pfam" id="PF25975">
    <property type="entry name" value="CzcB_C"/>
    <property type="match status" value="1"/>
</dbReference>
<dbReference type="PANTHER" id="PTHR30469">
    <property type="entry name" value="MULTIDRUG RESISTANCE PROTEIN MDTA"/>
    <property type="match status" value="1"/>
</dbReference>
<evidence type="ECO:0000259" key="3">
    <source>
        <dbReference type="Pfam" id="PF25954"/>
    </source>
</evidence>
<gene>
    <name evidence="5" type="ordered locus">Halhy_2835</name>
</gene>
<dbReference type="EMBL" id="CP002691">
    <property type="protein sequence ID" value="AEE50701.1"/>
    <property type="molecule type" value="Genomic_DNA"/>
</dbReference>
<reference evidence="5 6" key="1">
    <citation type="journal article" date="2011" name="Stand. Genomic Sci.">
        <title>Complete genome sequence of Haliscomenobacter hydrossis type strain (O).</title>
        <authorList>
            <consortium name="US DOE Joint Genome Institute (JGI-PGF)"/>
            <person name="Daligault H."/>
            <person name="Lapidus A."/>
            <person name="Zeytun A."/>
            <person name="Nolan M."/>
            <person name="Lucas S."/>
            <person name="Del Rio T.G."/>
            <person name="Tice H."/>
            <person name="Cheng J.F."/>
            <person name="Tapia R."/>
            <person name="Han C."/>
            <person name="Goodwin L."/>
            <person name="Pitluck S."/>
            <person name="Liolios K."/>
            <person name="Pagani I."/>
            <person name="Ivanova N."/>
            <person name="Huntemann M."/>
            <person name="Mavromatis K."/>
            <person name="Mikhailova N."/>
            <person name="Pati A."/>
            <person name="Chen A."/>
            <person name="Palaniappan K."/>
            <person name="Land M."/>
            <person name="Hauser L."/>
            <person name="Brambilla E.M."/>
            <person name="Rohde M."/>
            <person name="Verbarg S."/>
            <person name="Goker M."/>
            <person name="Bristow J."/>
            <person name="Eisen J.A."/>
            <person name="Markowitz V."/>
            <person name="Hugenholtz P."/>
            <person name="Kyrpides N.C."/>
            <person name="Klenk H.P."/>
            <person name="Woyke T."/>
        </authorList>
    </citation>
    <scope>NUCLEOTIDE SEQUENCE [LARGE SCALE GENOMIC DNA]</scope>
    <source>
        <strain evidence="6">ATCC 27775 / DSM 1100 / LMG 10767 / O</strain>
    </source>
</reference>
<dbReference type="Proteomes" id="UP000008461">
    <property type="component" value="Chromosome"/>
</dbReference>
<evidence type="ECO:0000313" key="6">
    <source>
        <dbReference type="Proteomes" id="UP000008461"/>
    </source>
</evidence>
<feature type="domain" description="CzcB-like C-terminal circularly permuted SH3-like" evidence="4">
    <location>
        <begin position="287"/>
        <end position="342"/>
    </location>
</feature>
<accession>F4L342</accession>
<keyword evidence="6" id="KW-1185">Reference proteome</keyword>
<protein>
    <submittedName>
        <fullName evidence="5">Efflux transporter, RND family, MFP subunit</fullName>
    </submittedName>
</protein>
<dbReference type="InterPro" id="IPR058792">
    <property type="entry name" value="Beta-barrel_RND_2"/>
</dbReference>
<dbReference type="eggNOG" id="COG0845">
    <property type="taxonomic scope" value="Bacteria"/>
</dbReference>
<evidence type="ECO:0000313" key="5">
    <source>
        <dbReference type="EMBL" id="AEE50701.1"/>
    </source>
</evidence>
<dbReference type="GO" id="GO:0015562">
    <property type="term" value="F:efflux transmembrane transporter activity"/>
    <property type="evidence" value="ECO:0007669"/>
    <property type="project" value="TreeGrafter"/>
</dbReference>
<proteinExistence type="inferred from homology"/>
<dbReference type="SUPFAM" id="SSF111369">
    <property type="entry name" value="HlyD-like secretion proteins"/>
    <property type="match status" value="1"/>
</dbReference>
<evidence type="ECO:0000259" key="4">
    <source>
        <dbReference type="Pfam" id="PF25975"/>
    </source>
</evidence>
<dbReference type="PANTHER" id="PTHR30469:SF15">
    <property type="entry name" value="HLYD FAMILY OF SECRETION PROTEINS"/>
    <property type="match status" value="1"/>
</dbReference>
<dbReference type="NCBIfam" id="TIGR01730">
    <property type="entry name" value="RND_mfp"/>
    <property type="match status" value="1"/>
</dbReference>
<dbReference type="Gene3D" id="2.40.30.170">
    <property type="match status" value="1"/>
</dbReference>
<dbReference type="Pfam" id="PF25954">
    <property type="entry name" value="Beta-barrel_RND_2"/>
    <property type="match status" value="1"/>
</dbReference>
<dbReference type="HOGENOM" id="CLU_018816_1_2_10"/>
<dbReference type="AlphaFoldDB" id="F4L342"/>
<comment type="similarity">
    <text evidence="1">Belongs to the membrane fusion protein (MFP) (TC 8.A.1) family.</text>
</comment>
<dbReference type="KEGG" id="hhy:Halhy_2835"/>
<dbReference type="InterPro" id="IPR058649">
    <property type="entry name" value="CzcB_C"/>
</dbReference>
<name>F4L342_HALH1</name>
<dbReference type="PROSITE" id="PS51257">
    <property type="entry name" value="PROKAR_LIPOPROTEIN"/>
    <property type="match status" value="1"/>
</dbReference>
<evidence type="ECO:0000256" key="1">
    <source>
        <dbReference type="ARBA" id="ARBA00009477"/>
    </source>
</evidence>
<dbReference type="OrthoDB" id="1522646at2"/>
<dbReference type="Gene3D" id="2.40.50.100">
    <property type="match status" value="1"/>
</dbReference>